<keyword evidence="4" id="KW-1185">Reference proteome</keyword>
<dbReference type="Proteomes" id="UP001175353">
    <property type="component" value="Unassembled WGS sequence"/>
</dbReference>
<dbReference type="AlphaFoldDB" id="A0AAN6J9W3"/>
<evidence type="ECO:0000313" key="2">
    <source>
        <dbReference type="EMBL" id="KAK1010624.1"/>
    </source>
</evidence>
<dbReference type="EMBL" id="JAUJLE010000011">
    <property type="protein sequence ID" value="KAK1010624.1"/>
    <property type="molecule type" value="Genomic_DNA"/>
</dbReference>
<accession>A0AAN6J9W3</accession>
<reference evidence="2" key="2">
    <citation type="submission" date="2023-06" db="EMBL/GenBank/DDBJ databases">
        <title>Black Yeasts Isolated from many extreme environments.</title>
        <authorList>
            <person name="Coleine C."/>
            <person name="Stajich J.E."/>
            <person name="Selbmann L."/>
        </authorList>
    </citation>
    <scope>NUCLEOTIDE SEQUENCE</scope>
    <source>
        <strain evidence="2">CCFEE 5200</strain>
    </source>
</reference>
<name>A0AAN6J9W3_9PEZI</name>
<sequence length="173" mass="19899">MSIKHAKETAHRLHRRHTRLPITSQPRLPTTVSQPKYRVSIRTLTLHSHITPTFDVALGWDWTRPTETHLTPGFDLPRTDARRFKVGDLFVQAEGWDFPVILREEEVVGPAKRFRLVDLVSDRDFLLRILGPQQYPWPELRQTYDGSMARPVGLTKRLVGCVPPGGKQDFVVC</sequence>
<gene>
    <name evidence="1" type="ORF">LTR82_007278</name>
    <name evidence="2" type="ORF">LTR91_002459</name>
</gene>
<evidence type="ECO:0000313" key="1">
    <source>
        <dbReference type="EMBL" id="KAK0321792.1"/>
    </source>
</evidence>
<dbReference type="EMBL" id="JASUXU010000019">
    <property type="protein sequence ID" value="KAK0321792.1"/>
    <property type="molecule type" value="Genomic_DNA"/>
</dbReference>
<evidence type="ECO:0000313" key="3">
    <source>
        <dbReference type="Proteomes" id="UP001168146"/>
    </source>
</evidence>
<dbReference type="Proteomes" id="UP001168146">
    <property type="component" value="Unassembled WGS sequence"/>
</dbReference>
<organism evidence="1 3">
    <name type="scientific">Friedmanniomyces endolithicus</name>
    <dbReference type="NCBI Taxonomy" id="329885"/>
    <lineage>
        <taxon>Eukaryota</taxon>
        <taxon>Fungi</taxon>
        <taxon>Dikarya</taxon>
        <taxon>Ascomycota</taxon>
        <taxon>Pezizomycotina</taxon>
        <taxon>Dothideomycetes</taxon>
        <taxon>Dothideomycetidae</taxon>
        <taxon>Mycosphaerellales</taxon>
        <taxon>Teratosphaeriaceae</taxon>
        <taxon>Friedmanniomyces</taxon>
    </lineage>
</organism>
<evidence type="ECO:0000313" key="4">
    <source>
        <dbReference type="Proteomes" id="UP001175353"/>
    </source>
</evidence>
<reference evidence="1" key="1">
    <citation type="submission" date="2021-12" db="EMBL/GenBank/DDBJ databases">
        <title>Black yeast isolated from Biological Soil Crust.</title>
        <authorList>
            <person name="Kurbessoian T."/>
        </authorList>
    </citation>
    <scope>NUCLEOTIDE SEQUENCE</scope>
    <source>
        <strain evidence="1">CCFEE 5208</strain>
    </source>
</reference>
<proteinExistence type="predicted"/>
<protein>
    <submittedName>
        <fullName evidence="1">Uncharacterized protein</fullName>
    </submittedName>
</protein>
<comment type="caution">
    <text evidence="1">The sequence shown here is derived from an EMBL/GenBank/DDBJ whole genome shotgun (WGS) entry which is preliminary data.</text>
</comment>